<reference evidence="2 3" key="1">
    <citation type="submission" date="2018-03" db="EMBL/GenBank/DDBJ databases">
        <title>Genomic Encyclopedia of Archaeal and Bacterial Type Strains, Phase II (KMG-II): from individual species to whole genera.</title>
        <authorList>
            <person name="Goeker M."/>
        </authorList>
    </citation>
    <scope>NUCLEOTIDE SEQUENCE [LARGE SCALE GENOMIC DNA]</scope>
    <source>
        <strain evidence="2 3">DSM 29057</strain>
    </source>
</reference>
<dbReference type="AlphaFoldDB" id="A0A2P8FU19"/>
<protein>
    <submittedName>
        <fullName evidence="2">Uncharacterized protein</fullName>
    </submittedName>
</protein>
<organism evidence="2 3">
    <name type="scientific">Dyadobacter jiangsuensis</name>
    <dbReference type="NCBI Taxonomy" id="1591085"/>
    <lineage>
        <taxon>Bacteria</taxon>
        <taxon>Pseudomonadati</taxon>
        <taxon>Bacteroidota</taxon>
        <taxon>Cytophagia</taxon>
        <taxon>Cytophagales</taxon>
        <taxon>Spirosomataceae</taxon>
        <taxon>Dyadobacter</taxon>
    </lineage>
</organism>
<feature type="transmembrane region" description="Helical" evidence="1">
    <location>
        <begin position="79"/>
        <end position="107"/>
    </location>
</feature>
<sequence length="565" mass="63986">MDNSNKRPLFFLVAAVPVVLWVGVILYYSVNLPWYDDFDPFPDFLHKWIAGDSFPERLKLLFQPNNEHRMVVGKLATLVYYWVTGHLNFTFLHIAAALFTLGTLAVFWRAFKRSNLSAWYFLPVPFLLFQLQYHLIFLWAICGWQHQPVVFFVVLSMFLLSGKRFTGALLAGVCATYAMSSGIFVWPAGAAVLLLRSQYKQLIAWVLVGAVAVGLYFYGMSAQGNESSFAFFAKYPHLSVLGFFTFLGGLFDFFPEKDIVVRSALPVLMAFSVMIWVVIWLWRQVTPWLARTFGFFKGAPAVAESESRGNLNAFLLGILSFLLVEALVIGLLRPRFGFFVMIVSNYKIYPALFLVVTYLSFVVSTQNQKLRKLTLRGAALTGLVIWAVSIYTYLPVISERRKYYTVNGYNQEHNGFGLGHVPYSEGARYVDNVMKNLVKAGVYEYPAEGNELGRQVNALTTAFPVERQVTVTHREKGIYVNDPEGRISPSRSNGEYAFVRNGQRLYFFKMEPHKYTGRNFFKQYDKGFDIEIPHSSLLPGTYDLGIVNVEGAALKGGVLGKVTIP</sequence>
<feature type="transmembrane region" description="Helical" evidence="1">
    <location>
        <begin position="202"/>
        <end position="219"/>
    </location>
</feature>
<dbReference type="Proteomes" id="UP000241964">
    <property type="component" value="Unassembled WGS sequence"/>
</dbReference>
<keyword evidence="3" id="KW-1185">Reference proteome</keyword>
<keyword evidence="1" id="KW-0472">Membrane</keyword>
<feature type="transmembrane region" description="Helical" evidence="1">
    <location>
        <begin position="373"/>
        <end position="394"/>
    </location>
</feature>
<dbReference type="RefSeq" id="WP_106597820.1">
    <property type="nucleotide sequence ID" value="NZ_PYAS01000012.1"/>
</dbReference>
<name>A0A2P8FU19_9BACT</name>
<feature type="transmembrane region" description="Helical" evidence="1">
    <location>
        <begin position="263"/>
        <end position="282"/>
    </location>
</feature>
<dbReference type="EMBL" id="PYAS01000012">
    <property type="protein sequence ID" value="PSL25216.1"/>
    <property type="molecule type" value="Genomic_DNA"/>
</dbReference>
<evidence type="ECO:0000313" key="3">
    <source>
        <dbReference type="Proteomes" id="UP000241964"/>
    </source>
</evidence>
<keyword evidence="1" id="KW-0812">Transmembrane</keyword>
<gene>
    <name evidence="2" type="ORF">CLV60_112135</name>
</gene>
<feature type="transmembrane region" description="Helical" evidence="1">
    <location>
        <begin position="169"/>
        <end position="196"/>
    </location>
</feature>
<accession>A0A2P8FU19</accession>
<feature type="transmembrane region" description="Helical" evidence="1">
    <location>
        <begin position="146"/>
        <end position="162"/>
    </location>
</feature>
<evidence type="ECO:0000313" key="2">
    <source>
        <dbReference type="EMBL" id="PSL25216.1"/>
    </source>
</evidence>
<proteinExistence type="predicted"/>
<feature type="transmembrane region" description="Helical" evidence="1">
    <location>
        <begin position="119"/>
        <end position="140"/>
    </location>
</feature>
<feature type="transmembrane region" description="Helical" evidence="1">
    <location>
        <begin position="338"/>
        <end position="361"/>
    </location>
</feature>
<evidence type="ECO:0000256" key="1">
    <source>
        <dbReference type="SAM" id="Phobius"/>
    </source>
</evidence>
<feature type="transmembrane region" description="Helical" evidence="1">
    <location>
        <begin position="9"/>
        <end position="30"/>
    </location>
</feature>
<feature type="transmembrane region" description="Helical" evidence="1">
    <location>
        <begin position="231"/>
        <end position="251"/>
    </location>
</feature>
<dbReference type="OrthoDB" id="938262at2"/>
<keyword evidence="1" id="KW-1133">Transmembrane helix</keyword>
<comment type="caution">
    <text evidence="2">The sequence shown here is derived from an EMBL/GenBank/DDBJ whole genome shotgun (WGS) entry which is preliminary data.</text>
</comment>
<feature type="transmembrane region" description="Helical" evidence="1">
    <location>
        <begin position="313"/>
        <end position="332"/>
    </location>
</feature>